<keyword evidence="7 8" id="KW-0472">Membrane</keyword>
<protein>
    <submittedName>
        <fullName evidence="9">Magnesium transporter</fullName>
    </submittedName>
</protein>
<reference evidence="9 10" key="1">
    <citation type="submission" date="2021-03" db="EMBL/GenBank/DDBJ databases">
        <title>Sequencing the genomes of 1000 actinobacteria strains.</title>
        <authorList>
            <person name="Klenk H.-P."/>
        </authorList>
    </citation>
    <scope>NUCLEOTIDE SEQUENCE [LARGE SCALE GENOMIC DNA]</scope>
    <source>
        <strain evidence="9 10">DSM 12936</strain>
    </source>
</reference>
<evidence type="ECO:0000313" key="9">
    <source>
        <dbReference type="EMBL" id="MBP2415785.1"/>
    </source>
</evidence>
<dbReference type="CDD" id="cd12830">
    <property type="entry name" value="MtCorA-like"/>
    <property type="match status" value="1"/>
</dbReference>
<evidence type="ECO:0000256" key="1">
    <source>
        <dbReference type="ARBA" id="ARBA00004651"/>
    </source>
</evidence>
<keyword evidence="10" id="KW-1185">Reference proteome</keyword>
<sequence>MSAVQADGPLHGVVDNAVYVGGRRTDTPVDLESTFALMRERQGMAWIGLYRPSAEDIRSVAAEFDVHPLAVEDAIAAHQRPKLERYGDLLFAVLRPARYLDAVEKVEFGELHVFLGADFVVTIRHAESPDLATVRHRLEASPELLALGPEAVLYAILDQVVDEYAPVVAGLENDVDEIEDQLFNNDPSVSRRIYELSREVIAFQRATRPLLEMLTSLKGGFAHREVDVELQRLLRDVADHVIRIAERADGFRTLLQNALTVHSTLVGQQQNEEMRALTQTSLNQNEEVKRISGWAAILFAPTLVGGIYGMNFDHMPELHWRYGYPLALLAMLAMGLTLYLVFKRKRWL</sequence>
<dbReference type="PANTHER" id="PTHR46494:SF1">
    <property type="entry name" value="CORA FAMILY METAL ION TRANSPORTER (EUROFUNG)"/>
    <property type="match status" value="1"/>
</dbReference>
<dbReference type="SUPFAM" id="SSF143865">
    <property type="entry name" value="CorA soluble domain-like"/>
    <property type="match status" value="1"/>
</dbReference>
<dbReference type="PANTHER" id="PTHR46494">
    <property type="entry name" value="CORA FAMILY METAL ION TRANSPORTER (EUROFUNG)"/>
    <property type="match status" value="1"/>
</dbReference>
<dbReference type="InterPro" id="IPR045863">
    <property type="entry name" value="CorA_TM1_TM2"/>
</dbReference>
<comment type="similarity">
    <text evidence="2">Belongs to the CorA metal ion transporter (MIT) (TC 1.A.35) family.</text>
</comment>
<evidence type="ECO:0000256" key="6">
    <source>
        <dbReference type="ARBA" id="ARBA00022989"/>
    </source>
</evidence>
<organism evidence="9 10">
    <name type="scientific">Microlunatus capsulatus</name>
    <dbReference type="NCBI Taxonomy" id="99117"/>
    <lineage>
        <taxon>Bacteria</taxon>
        <taxon>Bacillati</taxon>
        <taxon>Actinomycetota</taxon>
        <taxon>Actinomycetes</taxon>
        <taxon>Propionibacteriales</taxon>
        <taxon>Propionibacteriaceae</taxon>
        <taxon>Microlunatus</taxon>
    </lineage>
</organism>
<feature type="transmembrane region" description="Helical" evidence="8">
    <location>
        <begin position="322"/>
        <end position="342"/>
    </location>
</feature>
<dbReference type="Pfam" id="PF01544">
    <property type="entry name" value="CorA"/>
    <property type="match status" value="1"/>
</dbReference>
<evidence type="ECO:0000313" key="10">
    <source>
        <dbReference type="Proteomes" id="UP000758168"/>
    </source>
</evidence>
<keyword evidence="6 8" id="KW-1133">Transmembrane helix</keyword>
<proteinExistence type="inferred from homology"/>
<keyword evidence="3" id="KW-0813">Transport</keyword>
<dbReference type="InterPro" id="IPR002523">
    <property type="entry name" value="MgTranspt_CorA/ZnTranspt_ZntB"/>
</dbReference>
<dbReference type="EMBL" id="JAGIOB010000001">
    <property type="protein sequence ID" value="MBP2415785.1"/>
    <property type="molecule type" value="Genomic_DNA"/>
</dbReference>
<comment type="caution">
    <text evidence="9">The sequence shown here is derived from an EMBL/GenBank/DDBJ whole genome shotgun (WGS) entry which is preliminary data.</text>
</comment>
<gene>
    <name evidence="9" type="ORF">JOF54_000707</name>
</gene>
<feature type="transmembrane region" description="Helical" evidence="8">
    <location>
        <begin position="291"/>
        <end position="310"/>
    </location>
</feature>
<evidence type="ECO:0000256" key="2">
    <source>
        <dbReference type="ARBA" id="ARBA00009765"/>
    </source>
</evidence>
<dbReference type="RefSeq" id="WP_307803800.1">
    <property type="nucleotide sequence ID" value="NZ_BAAAMH010000023.1"/>
</dbReference>
<keyword evidence="4" id="KW-1003">Cell membrane</keyword>
<evidence type="ECO:0000256" key="3">
    <source>
        <dbReference type="ARBA" id="ARBA00022448"/>
    </source>
</evidence>
<evidence type="ECO:0000256" key="5">
    <source>
        <dbReference type="ARBA" id="ARBA00022692"/>
    </source>
</evidence>
<evidence type="ECO:0000256" key="4">
    <source>
        <dbReference type="ARBA" id="ARBA00022475"/>
    </source>
</evidence>
<name>A0ABS4Z4R1_9ACTN</name>
<accession>A0ABS4Z4R1</accession>
<dbReference type="InterPro" id="IPR045861">
    <property type="entry name" value="CorA_cytoplasmic_dom"/>
</dbReference>
<dbReference type="Gene3D" id="1.20.58.340">
    <property type="entry name" value="Magnesium transport protein CorA, transmembrane region"/>
    <property type="match status" value="2"/>
</dbReference>
<evidence type="ECO:0000256" key="7">
    <source>
        <dbReference type="ARBA" id="ARBA00023136"/>
    </source>
</evidence>
<keyword evidence="5 8" id="KW-0812">Transmembrane</keyword>
<comment type="subcellular location">
    <subcellularLocation>
        <location evidence="1">Cell membrane</location>
        <topology evidence="1">Multi-pass membrane protein</topology>
    </subcellularLocation>
</comment>
<dbReference type="Proteomes" id="UP000758168">
    <property type="component" value="Unassembled WGS sequence"/>
</dbReference>
<evidence type="ECO:0000256" key="8">
    <source>
        <dbReference type="SAM" id="Phobius"/>
    </source>
</evidence>
<dbReference type="Gene3D" id="3.30.460.20">
    <property type="entry name" value="CorA soluble domain-like"/>
    <property type="match status" value="1"/>
</dbReference>
<dbReference type="SUPFAM" id="SSF144083">
    <property type="entry name" value="Magnesium transport protein CorA, transmembrane region"/>
    <property type="match status" value="1"/>
</dbReference>